<dbReference type="SMART" id="SM00439">
    <property type="entry name" value="BAH"/>
    <property type="match status" value="1"/>
</dbReference>
<dbReference type="PROSITE" id="PS51293">
    <property type="entry name" value="SANT"/>
    <property type="match status" value="1"/>
</dbReference>
<dbReference type="SMART" id="SM00401">
    <property type="entry name" value="ZnF_GATA"/>
    <property type="match status" value="1"/>
</dbReference>
<dbReference type="InterPro" id="IPR000949">
    <property type="entry name" value="ELM2_dom"/>
</dbReference>
<dbReference type="Gene3D" id="4.10.1240.50">
    <property type="match status" value="1"/>
</dbReference>
<protein>
    <submittedName>
        <fullName evidence="14">Metastasis-associated protein MTA1</fullName>
    </submittedName>
</protein>
<dbReference type="PANTHER" id="PTHR10865:SF29">
    <property type="entry name" value="METASTASIS ASSOCIATED 1-LIKE, ISOFORM D"/>
    <property type="match status" value="1"/>
</dbReference>
<dbReference type="InterPro" id="IPR043151">
    <property type="entry name" value="BAH_sf"/>
</dbReference>
<feature type="domain" description="C2H2-type" evidence="10">
    <location>
        <begin position="458"/>
        <end position="482"/>
    </location>
</feature>
<feature type="compositionally biased region" description="Polar residues" evidence="9">
    <location>
        <begin position="668"/>
        <end position="684"/>
    </location>
</feature>
<evidence type="ECO:0000256" key="2">
    <source>
        <dbReference type="ARBA" id="ARBA00022723"/>
    </source>
</evidence>
<gene>
    <name evidence="14" type="primary">MTA1</name>
</gene>
<feature type="region of interest" description="Disordered" evidence="9">
    <location>
        <begin position="610"/>
        <end position="687"/>
    </location>
</feature>
<feature type="domain" description="SANT" evidence="13">
    <location>
        <begin position="295"/>
        <end position="347"/>
    </location>
</feature>
<dbReference type="SUPFAM" id="SSF46689">
    <property type="entry name" value="Homeodomain-like"/>
    <property type="match status" value="1"/>
</dbReference>
<evidence type="ECO:0000256" key="9">
    <source>
        <dbReference type="SAM" id="MobiDB-lite"/>
    </source>
</evidence>
<evidence type="ECO:0000259" key="13">
    <source>
        <dbReference type="PROSITE" id="PS51293"/>
    </source>
</evidence>
<dbReference type="GO" id="GO:0003682">
    <property type="term" value="F:chromatin binding"/>
    <property type="evidence" value="ECO:0007669"/>
    <property type="project" value="InterPro"/>
</dbReference>
<dbReference type="GO" id="GO:0003714">
    <property type="term" value="F:transcription corepressor activity"/>
    <property type="evidence" value="ECO:0007669"/>
    <property type="project" value="TreeGrafter"/>
</dbReference>
<dbReference type="Pfam" id="PF01426">
    <property type="entry name" value="BAH"/>
    <property type="match status" value="1"/>
</dbReference>
<keyword evidence="1" id="KW-0597">Phosphoprotein</keyword>
<dbReference type="PROSITE" id="PS51156">
    <property type="entry name" value="ELM2"/>
    <property type="match status" value="1"/>
</dbReference>
<organism evidence="14">
    <name type="scientific">Hydra vulgaris</name>
    <name type="common">Hydra</name>
    <name type="synonym">Hydra attenuata</name>
    <dbReference type="NCBI Taxonomy" id="6087"/>
    <lineage>
        <taxon>Eukaryota</taxon>
        <taxon>Metazoa</taxon>
        <taxon>Cnidaria</taxon>
        <taxon>Hydrozoa</taxon>
        <taxon>Hydroidolina</taxon>
        <taxon>Anthoathecata</taxon>
        <taxon>Aplanulata</taxon>
        <taxon>Hydridae</taxon>
        <taxon>Hydra</taxon>
    </lineage>
</organism>
<evidence type="ECO:0000259" key="12">
    <source>
        <dbReference type="PROSITE" id="PS51156"/>
    </source>
</evidence>
<evidence type="ECO:0000256" key="4">
    <source>
        <dbReference type="ARBA" id="ARBA00022833"/>
    </source>
</evidence>
<dbReference type="OrthoDB" id="2193595at2759"/>
<evidence type="ECO:0000256" key="7">
    <source>
        <dbReference type="ARBA" id="ARBA00093454"/>
    </source>
</evidence>
<dbReference type="KEGG" id="hmg:100199966"/>
<evidence type="ECO:0000256" key="8">
    <source>
        <dbReference type="PROSITE-ProRule" id="PRU00042"/>
    </source>
</evidence>
<name>T2MD61_HYDVU</name>
<dbReference type="InterPro" id="IPR001025">
    <property type="entry name" value="BAH_dom"/>
</dbReference>
<dbReference type="SMART" id="SM00355">
    <property type="entry name" value="ZnF_C2H2"/>
    <property type="match status" value="3"/>
</dbReference>
<dbReference type="Pfam" id="PF17226">
    <property type="entry name" value="MTA_R1"/>
    <property type="match status" value="1"/>
</dbReference>
<feature type="domain" description="BAH" evidence="11">
    <location>
        <begin position="22"/>
        <end position="166"/>
    </location>
</feature>
<dbReference type="InterPro" id="IPR013087">
    <property type="entry name" value="Znf_C2H2_type"/>
</dbReference>
<dbReference type="GO" id="GO:0016581">
    <property type="term" value="C:NuRD complex"/>
    <property type="evidence" value="ECO:0007669"/>
    <property type="project" value="TreeGrafter"/>
</dbReference>
<evidence type="ECO:0000256" key="6">
    <source>
        <dbReference type="ARBA" id="ARBA00023242"/>
    </source>
</evidence>
<dbReference type="SUPFAM" id="SSF57667">
    <property type="entry name" value="beta-beta-alpha zinc fingers"/>
    <property type="match status" value="1"/>
</dbReference>
<dbReference type="SMART" id="SM01189">
    <property type="entry name" value="ELM2"/>
    <property type="match status" value="1"/>
</dbReference>
<dbReference type="InterPro" id="IPR040138">
    <property type="entry name" value="MIER/MTA"/>
</dbReference>
<keyword evidence="6" id="KW-0539">Nucleus</keyword>
<dbReference type="GO" id="GO:0003713">
    <property type="term" value="F:transcription coactivator activity"/>
    <property type="evidence" value="ECO:0007669"/>
    <property type="project" value="TreeGrafter"/>
</dbReference>
<reference evidence="14" key="1">
    <citation type="journal article" date="2013" name="Genome Biol. Evol.">
        <title>Punctuated emergences of genetic and phenotypic innovations in eumetazoan, bilaterian, euteleostome, and hominidae ancestors.</title>
        <authorList>
            <person name="Wenger Y."/>
            <person name="Galliot B."/>
        </authorList>
    </citation>
    <scope>NUCLEOTIDE SEQUENCE</scope>
    <source>
        <tissue evidence="14">Whole animals</tissue>
    </source>
</reference>
<dbReference type="PROSITE" id="PS51038">
    <property type="entry name" value="BAH"/>
    <property type="match status" value="1"/>
</dbReference>
<dbReference type="CDD" id="cd11661">
    <property type="entry name" value="SANT_MTA3_like"/>
    <property type="match status" value="1"/>
</dbReference>
<dbReference type="CDD" id="cd04709">
    <property type="entry name" value="BAH_MTA"/>
    <property type="match status" value="1"/>
</dbReference>
<feature type="region of interest" description="Disordered" evidence="9">
    <location>
        <begin position="707"/>
        <end position="796"/>
    </location>
</feature>
<dbReference type="OMA" id="THHEQTM"/>
<keyword evidence="2" id="KW-0479">Metal-binding</keyword>
<dbReference type="GO" id="GO:0000122">
    <property type="term" value="P:negative regulation of transcription by RNA polymerase II"/>
    <property type="evidence" value="ECO:0007669"/>
    <property type="project" value="TreeGrafter"/>
</dbReference>
<comment type="similarity">
    <text evidence="7">Belongs to the metastasis-associated protein family.</text>
</comment>
<feature type="domain" description="C2H2-type" evidence="10">
    <location>
        <begin position="483"/>
        <end position="508"/>
    </location>
</feature>
<dbReference type="Gene3D" id="3.30.160.60">
    <property type="entry name" value="Classic Zinc Finger"/>
    <property type="match status" value="2"/>
</dbReference>
<proteinExistence type="evidence at transcript level"/>
<dbReference type="FunFam" id="2.30.30.490:FF:000043">
    <property type="entry name" value="Predicted protein"/>
    <property type="match status" value="1"/>
</dbReference>
<evidence type="ECO:0000259" key="11">
    <source>
        <dbReference type="PROSITE" id="PS51038"/>
    </source>
</evidence>
<dbReference type="InterPro" id="IPR017884">
    <property type="entry name" value="SANT_dom"/>
</dbReference>
<dbReference type="GO" id="GO:0042826">
    <property type="term" value="F:histone deacetylase binding"/>
    <property type="evidence" value="ECO:0007669"/>
    <property type="project" value="TreeGrafter"/>
</dbReference>
<dbReference type="Pfam" id="PF01448">
    <property type="entry name" value="ELM2"/>
    <property type="match status" value="1"/>
</dbReference>
<feature type="compositionally biased region" description="Polar residues" evidence="9">
    <location>
        <begin position="618"/>
        <end position="655"/>
    </location>
</feature>
<feature type="domain" description="ELM2" evidence="12">
    <location>
        <begin position="167"/>
        <end position="288"/>
    </location>
</feature>
<dbReference type="FunFam" id="4.10.1240.50:FF:000001">
    <property type="entry name" value="Metastasis-associated 1 family, member 3"/>
    <property type="match status" value="1"/>
</dbReference>
<dbReference type="Gene3D" id="1.10.10.60">
    <property type="entry name" value="Homeodomain-like"/>
    <property type="match status" value="1"/>
</dbReference>
<dbReference type="FunFam" id="1.10.10.60:FF:000012">
    <property type="entry name" value="Metastasis-associated 1 family, member 3"/>
    <property type="match status" value="1"/>
</dbReference>
<dbReference type="GO" id="GO:0008270">
    <property type="term" value="F:zinc ion binding"/>
    <property type="evidence" value="ECO:0007669"/>
    <property type="project" value="UniProtKB-KW"/>
</dbReference>
<dbReference type="PROSITE" id="PS00028">
    <property type="entry name" value="ZINC_FINGER_C2H2_1"/>
    <property type="match status" value="3"/>
</dbReference>
<dbReference type="InterPro" id="IPR035170">
    <property type="entry name" value="MTA1_R1"/>
</dbReference>
<dbReference type="PANTHER" id="PTHR10865">
    <property type="entry name" value="METASTASIS-ASSOCIATED PROTEIN AND MESODERM INDUCTION EARLY RESPONSE PROTEIN"/>
    <property type="match status" value="1"/>
</dbReference>
<evidence type="ECO:0000256" key="5">
    <source>
        <dbReference type="ARBA" id="ARBA00023125"/>
    </source>
</evidence>
<dbReference type="Gene3D" id="2.30.30.490">
    <property type="match status" value="1"/>
</dbReference>
<keyword evidence="5" id="KW-0238">DNA-binding</keyword>
<feature type="domain" description="C2H2-type" evidence="10">
    <location>
        <begin position="691"/>
        <end position="719"/>
    </location>
</feature>
<sequence length="866" mass="98518">MSVSGKQYENTTQMSKILPASNIYRVGDYVFVETQPSLPYQIRRIEELTKTTNGQVEAKVSCFYRRRDLSNALATQADKHALSAEEENEIDVGTNNLSDEQHHQLKHREVFLSRQLEIINANTIRGKCSVTLYSEVEKLIDYLYEDDWFYYLLVYDPQQKTLLADRGEIGVGEEYQADFFTTFPLIKKDRTRSSPSFEDDRDLSELETMQWTPDNPLTDKQVDQYLVVARSIGTFARALDSGSSVKEPSLHLTAAAASRDITLLSALLMLHKNDYDIGKAVSALIPDGGPILCRDEMEEWSSGEAALFEEGIRKHGKEFIEIQQEYLPWKSISNIVEYYYMWKTTDKYVQQKRLKAQEGDSKVTQIFIPSSNTAINLTLAIQASSQYQVNSVGALVTPSYMCESCFTKESVLWYPWGQSSSQCKLYLCKECWVYWKKCGGLKKSTKSTEASSENEAVYKCRICNKKFNRAERLSSHMTTHRGYDCSEDGCGKTFTLKAHLTRHLAKSHCIFPLDSKMKVKTPFVMTSTPFMKVARYLCKDKLRLHHFARTPTDMIDLMEIKEDASSKINSENAKIIFECVKKYNPKPLDEIVLNVKKKPKPSSLKLISTSITKECSPEQRNSPVGRVSSPSFQHVATSITQNLKAKTLKSPTPIMSGSHKRSADSDQNDYPSTKRQQPMQSASSPLGRKGFECSICGKVLHNQMSLQHHIQAHHERNGPQIHIPQTDPHKRSFQHYHDMPPPAAHNQYQPFHSTSSYSHKDSNGSLVSHKPRLPVGATSRKQSYKGIQNRRDPDMQYVDPPQEFLFNASKDSKKARRSLPSKAQRKIARKPFVQIKCSQELHDAIVCKRSSDIRAKSADPIVIDDD</sequence>
<accession>T2MD61</accession>
<dbReference type="InterPro" id="IPR000679">
    <property type="entry name" value="Znf_GATA"/>
</dbReference>
<dbReference type="InterPro" id="IPR009057">
    <property type="entry name" value="Homeodomain-like_sf"/>
</dbReference>
<dbReference type="CDD" id="cd00202">
    <property type="entry name" value="ZnF_GATA"/>
    <property type="match status" value="1"/>
</dbReference>
<evidence type="ECO:0000256" key="3">
    <source>
        <dbReference type="ARBA" id="ARBA00022771"/>
    </source>
</evidence>
<evidence type="ECO:0000259" key="10">
    <source>
        <dbReference type="PROSITE" id="PS50157"/>
    </source>
</evidence>
<feature type="region of interest" description="Disordered" evidence="9">
    <location>
        <begin position="808"/>
        <end position="829"/>
    </location>
</feature>
<dbReference type="GO" id="GO:0043565">
    <property type="term" value="F:sequence-specific DNA binding"/>
    <property type="evidence" value="ECO:0007669"/>
    <property type="project" value="InterPro"/>
</dbReference>
<feature type="compositionally biased region" description="Polar residues" evidence="9">
    <location>
        <begin position="746"/>
        <end position="757"/>
    </location>
</feature>
<dbReference type="InterPro" id="IPR036236">
    <property type="entry name" value="Znf_C2H2_sf"/>
</dbReference>
<keyword evidence="4" id="KW-0862">Zinc</keyword>
<keyword evidence="3 8" id="KW-0863">Zinc-finger</keyword>
<evidence type="ECO:0000313" key="14">
    <source>
        <dbReference type="EMBL" id="CDG70203.1"/>
    </source>
</evidence>
<dbReference type="AlphaFoldDB" id="T2MD61"/>
<feature type="compositionally biased region" description="Basic and acidic residues" evidence="9">
    <location>
        <begin position="727"/>
        <end position="738"/>
    </location>
</feature>
<feature type="compositionally biased region" description="Basic residues" evidence="9">
    <location>
        <begin position="813"/>
        <end position="829"/>
    </location>
</feature>
<dbReference type="EMBL" id="HAAD01003971">
    <property type="protein sequence ID" value="CDG70203.1"/>
    <property type="molecule type" value="mRNA"/>
</dbReference>
<dbReference type="Pfam" id="PF00096">
    <property type="entry name" value="zf-C2H2"/>
    <property type="match status" value="3"/>
</dbReference>
<evidence type="ECO:0000256" key="1">
    <source>
        <dbReference type="ARBA" id="ARBA00022553"/>
    </source>
</evidence>
<dbReference type="PROSITE" id="PS50157">
    <property type="entry name" value="ZINC_FINGER_C2H2_2"/>
    <property type="match status" value="3"/>
</dbReference>